<dbReference type="InterPro" id="IPR043129">
    <property type="entry name" value="ATPase_NBD"/>
</dbReference>
<evidence type="ECO:0000313" key="2">
    <source>
        <dbReference type="EMBL" id="VAW19663.1"/>
    </source>
</evidence>
<dbReference type="PANTHER" id="PTHR43190:SF3">
    <property type="entry name" value="N-ACETYL-D-GLUCOSAMINE KINASE"/>
    <property type="match status" value="1"/>
</dbReference>
<dbReference type="EMBL" id="UOEO01000116">
    <property type="protein sequence ID" value="VAW19663.1"/>
    <property type="molecule type" value="Genomic_DNA"/>
</dbReference>
<feature type="domain" description="ATPase BadF/BadG/BcrA/BcrD type" evidence="1">
    <location>
        <begin position="41"/>
        <end position="345"/>
    </location>
</feature>
<dbReference type="AlphaFoldDB" id="A0A3B0TTZ1"/>
<dbReference type="InterPro" id="IPR002731">
    <property type="entry name" value="ATPase_BadF"/>
</dbReference>
<gene>
    <name evidence="2" type="ORF">MNBD_ALPHA12-1569</name>
</gene>
<dbReference type="SUPFAM" id="SSF53067">
    <property type="entry name" value="Actin-like ATPase domain"/>
    <property type="match status" value="2"/>
</dbReference>
<dbReference type="Pfam" id="PF01869">
    <property type="entry name" value="BcrAD_BadFG"/>
    <property type="match status" value="1"/>
</dbReference>
<dbReference type="Gene3D" id="3.30.420.40">
    <property type="match status" value="2"/>
</dbReference>
<dbReference type="GO" id="GO:0045127">
    <property type="term" value="F:N-acetylglucosamine kinase activity"/>
    <property type="evidence" value="ECO:0007669"/>
    <property type="project" value="UniProtKB-EC"/>
</dbReference>
<dbReference type="PANTHER" id="PTHR43190">
    <property type="entry name" value="N-ACETYL-D-GLUCOSAMINE KINASE"/>
    <property type="match status" value="1"/>
</dbReference>
<dbReference type="InterPro" id="IPR052519">
    <property type="entry name" value="Euk-type_GlcNAc_Kinase"/>
</dbReference>
<keyword evidence="2" id="KW-0808">Transferase</keyword>
<dbReference type="CDD" id="cd24082">
    <property type="entry name" value="ASKHA_NBD_GspK-like"/>
    <property type="match status" value="1"/>
</dbReference>
<accession>A0A3B0TTZ1</accession>
<reference evidence="2" key="1">
    <citation type="submission" date="2018-06" db="EMBL/GenBank/DDBJ databases">
        <authorList>
            <person name="Zhirakovskaya E."/>
        </authorList>
    </citation>
    <scope>NUCLEOTIDE SEQUENCE</scope>
</reference>
<evidence type="ECO:0000259" key="1">
    <source>
        <dbReference type="Pfam" id="PF01869"/>
    </source>
</evidence>
<protein>
    <submittedName>
        <fullName evidence="2">N-acetylglucosamine kinase of eukaryotic type</fullName>
        <ecNumber evidence="2">2.7.1.59</ecNumber>
    </submittedName>
</protein>
<proteinExistence type="predicted"/>
<organism evidence="2">
    <name type="scientific">hydrothermal vent metagenome</name>
    <dbReference type="NCBI Taxonomy" id="652676"/>
    <lineage>
        <taxon>unclassified sequences</taxon>
        <taxon>metagenomes</taxon>
        <taxon>ecological metagenomes</taxon>
    </lineage>
</organism>
<keyword evidence="2" id="KW-0418">Kinase</keyword>
<name>A0A3B0TTZ1_9ZZZZ</name>
<sequence>MGAKRLSRTSVSHYVRGELIPTACFFRSAILRQNDSAHYYLGVDGGGTKCRMRLADQNLTTLGEAVSQTPSNLQVRNGDAAYAAVMELIGPVFAQAGLDMSCAKQTHACFGMAGARMKSARIAFAARKFPFASLKVVDDIDIARAGAHQGKDGAVLIIGTGSAGLGLVNGKRLQIGGWGFLVGDAMSGAILGRKLLRKSLLAFEGIEEKSPLTEAVMEKFDNQPDQMMAWSFDNPEAKKDLLELQASGFSSYQTAPVPARPTDYGSFVPLWFDYYEKGDPVASELMEAELVSIDKHVHWFTKRGAKAIAIVGGLGQRLFPILKGRYGDLLVRAKSEPLSGALILARQAREKD</sequence>
<dbReference type="EC" id="2.7.1.59" evidence="2"/>